<evidence type="ECO:0000313" key="1">
    <source>
        <dbReference type="EMBL" id="GAA0244413.1"/>
    </source>
</evidence>
<gene>
    <name evidence="1" type="ORF">GCM10009126_07630</name>
</gene>
<keyword evidence="2" id="KW-1185">Reference proteome</keyword>
<dbReference type="EMBL" id="BAAAFO010000001">
    <property type="protein sequence ID" value="GAA0244413.1"/>
    <property type="molecule type" value="Genomic_DNA"/>
</dbReference>
<dbReference type="Proteomes" id="UP001500657">
    <property type="component" value="Unassembled WGS sequence"/>
</dbReference>
<accession>A0ABN0UB32</accession>
<dbReference type="InterPro" id="IPR023214">
    <property type="entry name" value="HAD_sf"/>
</dbReference>
<evidence type="ECO:0000313" key="2">
    <source>
        <dbReference type="Proteomes" id="UP001500657"/>
    </source>
</evidence>
<dbReference type="PANTHER" id="PTHR43434:SF20">
    <property type="entry name" value="5'-NUCLEOTIDASE"/>
    <property type="match status" value="1"/>
</dbReference>
<dbReference type="RefSeq" id="WP_343880325.1">
    <property type="nucleotide sequence ID" value="NZ_BAAAFO010000001.1"/>
</dbReference>
<dbReference type="SFLD" id="SFLDS00003">
    <property type="entry name" value="Haloacid_Dehalogenase"/>
    <property type="match status" value="1"/>
</dbReference>
<dbReference type="Gene3D" id="3.40.50.1000">
    <property type="entry name" value="HAD superfamily/HAD-like"/>
    <property type="match status" value="1"/>
</dbReference>
<keyword evidence="1" id="KW-0378">Hydrolase</keyword>
<dbReference type="Gene3D" id="1.10.150.240">
    <property type="entry name" value="Putative phosphatase, domain 2"/>
    <property type="match status" value="1"/>
</dbReference>
<dbReference type="SUPFAM" id="SSF56784">
    <property type="entry name" value="HAD-like"/>
    <property type="match status" value="1"/>
</dbReference>
<protein>
    <submittedName>
        <fullName evidence="1">HAD family hydrolase</fullName>
    </submittedName>
</protein>
<dbReference type="InterPro" id="IPR036412">
    <property type="entry name" value="HAD-like_sf"/>
</dbReference>
<dbReference type="SFLD" id="SFLDG01129">
    <property type="entry name" value="C1.5:_HAD__Beta-PGM__Phosphata"/>
    <property type="match status" value="1"/>
</dbReference>
<dbReference type="InterPro" id="IPR041492">
    <property type="entry name" value="HAD_2"/>
</dbReference>
<name>A0ABN0UB32_9GAMM</name>
<comment type="caution">
    <text evidence="1">The sequence shown here is derived from an EMBL/GenBank/DDBJ whole genome shotgun (WGS) entry which is preliminary data.</text>
</comment>
<organism evidence="1 2">
    <name type="scientific">Rhodanobacter caeni</name>
    <dbReference type="NCBI Taxonomy" id="657654"/>
    <lineage>
        <taxon>Bacteria</taxon>
        <taxon>Pseudomonadati</taxon>
        <taxon>Pseudomonadota</taxon>
        <taxon>Gammaproteobacteria</taxon>
        <taxon>Lysobacterales</taxon>
        <taxon>Rhodanobacteraceae</taxon>
        <taxon>Rhodanobacter</taxon>
    </lineage>
</organism>
<dbReference type="PANTHER" id="PTHR43434">
    <property type="entry name" value="PHOSPHOGLYCOLATE PHOSPHATASE"/>
    <property type="match status" value="1"/>
</dbReference>
<dbReference type="Pfam" id="PF13419">
    <property type="entry name" value="HAD_2"/>
    <property type="match status" value="1"/>
</dbReference>
<proteinExistence type="predicted"/>
<sequence>MLCLFDLDGTLIDSELGIFSCIRHALVQMDVPAPTPEVLRDWIGPPLHQGFAALMDNDAAKVTAAIGHYHDRFKAIGWREHTVYPGMAPLIDGLLAAGHQLAVVTSKPRLHALPIVENLPFGAAFQHVYGPEPGNPHCEKASMIGAALADFRCAPAHAVMIGDRRFDMEGAAANGVRGLGVLWGFGGREELALAGATAIANDPQELADLIADAGAPQAIGA</sequence>
<reference evidence="1 2" key="1">
    <citation type="journal article" date="2019" name="Int. J. Syst. Evol. Microbiol.">
        <title>The Global Catalogue of Microorganisms (GCM) 10K type strain sequencing project: providing services to taxonomists for standard genome sequencing and annotation.</title>
        <authorList>
            <consortium name="The Broad Institute Genomics Platform"/>
            <consortium name="The Broad Institute Genome Sequencing Center for Infectious Disease"/>
            <person name="Wu L."/>
            <person name="Ma J."/>
        </authorList>
    </citation>
    <scope>NUCLEOTIDE SEQUENCE [LARGE SCALE GENOMIC DNA]</scope>
    <source>
        <strain evidence="1 2">JCM 16242</strain>
    </source>
</reference>
<dbReference type="InterPro" id="IPR050155">
    <property type="entry name" value="HAD-like_hydrolase_sf"/>
</dbReference>
<dbReference type="InterPro" id="IPR023198">
    <property type="entry name" value="PGP-like_dom2"/>
</dbReference>
<dbReference type="GO" id="GO:0016787">
    <property type="term" value="F:hydrolase activity"/>
    <property type="evidence" value="ECO:0007669"/>
    <property type="project" value="UniProtKB-KW"/>
</dbReference>